<keyword evidence="2" id="KW-0229">DNA integration</keyword>
<dbReference type="InterPro" id="IPR002104">
    <property type="entry name" value="Integrase_catalytic"/>
</dbReference>
<dbReference type="PROSITE" id="PS51898">
    <property type="entry name" value="TYR_RECOMBINASE"/>
    <property type="match status" value="1"/>
</dbReference>
<evidence type="ECO:0000256" key="3">
    <source>
        <dbReference type="ARBA" id="ARBA00023125"/>
    </source>
</evidence>
<evidence type="ECO:0000256" key="1">
    <source>
        <dbReference type="ARBA" id="ARBA00008857"/>
    </source>
</evidence>
<proteinExistence type="inferred from homology"/>
<reference evidence="9" key="1">
    <citation type="journal article" date="2019" name="Int. J. Syst. Evol. Microbiol.">
        <title>The Global Catalogue of Microorganisms (GCM) 10K type strain sequencing project: providing services to taxonomists for standard genome sequencing and annotation.</title>
        <authorList>
            <consortium name="The Broad Institute Genomics Platform"/>
            <consortium name="The Broad Institute Genome Sequencing Center for Infectious Disease"/>
            <person name="Wu L."/>
            <person name="Ma J."/>
        </authorList>
    </citation>
    <scope>NUCLEOTIDE SEQUENCE [LARGE SCALE GENOMIC DNA]</scope>
    <source>
        <strain evidence="9">JCM 18303</strain>
    </source>
</reference>
<evidence type="ECO:0000259" key="6">
    <source>
        <dbReference type="PROSITE" id="PS51898"/>
    </source>
</evidence>
<feature type="domain" description="Core-binding (CB)" evidence="7">
    <location>
        <begin position="74"/>
        <end position="160"/>
    </location>
</feature>
<dbReference type="InterPro" id="IPR050808">
    <property type="entry name" value="Phage_Integrase"/>
</dbReference>
<name>A0ABP9R1Q9_9PSEU</name>
<gene>
    <name evidence="8" type="ORF">GCM10023321_67550</name>
</gene>
<accession>A0ABP9R1Q9</accession>
<organism evidence="8 9">
    <name type="scientific">Pseudonocardia eucalypti</name>
    <dbReference type="NCBI Taxonomy" id="648755"/>
    <lineage>
        <taxon>Bacteria</taxon>
        <taxon>Bacillati</taxon>
        <taxon>Actinomycetota</taxon>
        <taxon>Actinomycetes</taxon>
        <taxon>Pseudonocardiales</taxon>
        <taxon>Pseudonocardiaceae</taxon>
        <taxon>Pseudonocardia</taxon>
    </lineage>
</organism>
<dbReference type="InterPro" id="IPR013762">
    <property type="entry name" value="Integrase-like_cat_sf"/>
</dbReference>
<dbReference type="SUPFAM" id="SSF56349">
    <property type="entry name" value="DNA breaking-rejoining enzymes"/>
    <property type="match status" value="1"/>
</dbReference>
<evidence type="ECO:0000313" key="9">
    <source>
        <dbReference type="Proteomes" id="UP001428817"/>
    </source>
</evidence>
<dbReference type="Gene3D" id="1.10.150.130">
    <property type="match status" value="1"/>
</dbReference>
<keyword evidence="3 5" id="KW-0238">DNA-binding</keyword>
<feature type="domain" description="Tyr recombinase" evidence="6">
    <location>
        <begin position="186"/>
        <end position="382"/>
    </location>
</feature>
<dbReference type="PANTHER" id="PTHR30629:SF2">
    <property type="entry name" value="PROPHAGE INTEGRASE INTS-RELATED"/>
    <property type="match status" value="1"/>
</dbReference>
<sequence length="394" mass="43884">MARPPLPLGTHGKIKVYEVGPKNYRARCRYRDFDGKVYPVERYAPTQTKAEQRLKEAIRDWVAPVKDTGITGDSRFREAAAHWLRELESDADQQHRSWGTVDTYRHRLETIILPAMGELRVREVSTPICDALCRRVRDRSSASSAKTVRAILSGICQLAVRHGALETNPVREVGRLESRKARNKPSASRSLTAAEVLDLMGKLDLDERAMADDLPDLARFFLATGERTGEALNAGWSNFDQDAKVIQMAGNVIRARGRGKIVNSGKTENSTRPIPLADWCVAMLVERRGSAVDPNGLIFPSSVGTPREASNVRNRAWRPFLRRAGYEWVTFRTLRKTVATLLDDAGLTARQIADVLGHSRPSMTQDVYMGRRNPSRAGAEALDRAMKPDGQNAG</sequence>
<comment type="caution">
    <text evidence="8">The sequence shown here is derived from an EMBL/GenBank/DDBJ whole genome shotgun (WGS) entry which is preliminary data.</text>
</comment>
<dbReference type="InterPro" id="IPR010998">
    <property type="entry name" value="Integrase_recombinase_N"/>
</dbReference>
<keyword evidence="9" id="KW-1185">Reference proteome</keyword>
<dbReference type="Proteomes" id="UP001428817">
    <property type="component" value="Unassembled WGS sequence"/>
</dbReference>
<dbReference type="InterPro" id="IPR053876">
    <property type="entry name" value="Phage_int_M"/>
</dbReference>
<protein>
    <submittedName>
        <fullName evidence="8">Site-specific integrase</fullName>
    </submittedName>
</protein>
<evidence type="ECO:0000313" key="8">
    <source>
        <dbReference type="EMBL" id="GAA5170407.1"/>
    </source>
</evidence>
<dbReference type="EMBL" id="BAABJP010000043">
    <property type="protein sequence ID" value="GAA5170407.1"/>
    <property type="molecule type" value="Genomic_DNA"/>
</dbReference>
<evidence type="ECO:0000256" key="5">
    <source>
        <dbReference type="PROSITE-ProRule" id="PRU01248"/>
    </source>
</evidence>
<dbReference type="Pfam" id="PF00589">
    <property type="entry name" value="Phage_integrase"/>
    <property type="match status" value="1"/>
</dbReference>
<evidence type="ECO:0000256" key="2">
    <source>
        <dbReference type="ARBA" id="ARBA00022908"/>
    </source>
</evidence>
<evidence type="ECO:0000256" key="4">
    <source>
        <dbReference type="ARBA" id="ARBA00023172"/>
    </source>
</evidence>
<comment type="similarity">
    <text evidence="1">Belongs to the 'phage' integrase family.</text>
</comment>
<dbReference type="InterPro" id="IPR044068">
    <property type="entry name" value="CB"/>
</dbReference>
<evidence type="ECO:0000259" key="7">
    <source>
        <dbReference type="PROSITE" id="PS51900"/>
    </source>
</evidence>
<dbReference type="Gene3D" id="1.10.443.10">
    <property type="entry name" value="Intergrase catalytic core"/>
    <property type="match status" value="1"/>
</dbReference>
<dbReference type="InterPro" id="IPR011010">
    <property type="entry name" value="DNA_brk_join_enz"/>
</dbReference>
<dbReference type="Pfam" id="PF22022">
    <property type="entry name" value="Phage_int_M"/>
    <property type="match status" value="1"/>
</dbReference>
<dbReference type="PROSITE" id="PS51900">
    <property type="entry name" value="CB"/>
    <property type="match status" value="1"/>
</dbReference>
<keyword evidence="4" id="KW-0233">DNA recombination</keyword>
<dbReference type="PANTHER" id="PTHR30629">
    <property type="entry name" value="PROPHAGE INTEGRASE"/>
    <property type="match status" value="1"/>
</dbReference>
<dbReference type="RefSeq" id="WP_185063620.1">
    <property type="nucleotide sequence ID" value="NZ_BAABJP010000043.1"/>
</dbReference>